<protein>
    <recommendedName>
        <fullName evidence="3">Tail terminator</fullName>
    </recommendedName>
</protein>
<dbReference type="Proteomes" id="UP000886469">
    <property type="component" value="Unassembled WGS sequence"/>
</dbReference>
<evidence type="ECO:0008006" key="3">
    <source>
        <dbReference type="Google" id="ProtNLM"/>
    </source>
</evidence>
<dbReference type="Pfam" id="PF23840">
    <property type="entry name" value="Phage_tail_terminator"/>
    <property type="match status" value="1"/>
</dbReference>
<organism evidence="1 2">
    <name type="scientific">Candidatus Accumulibacter contiguus</name>
    <dbReference type="NCBI Taxonomy" id="2954381"/>
    <lineage>
        <taxon>Bacteria</taxon>
        <taxon>Pseudomonadati</taxon>
        <taxon>Pseudomonadota</taxon>
        <taxon>Betaproteobacteria</taxon>
        <taxon>Candidatus Accumulibacter</taxon>
    </lineage>
</organism>
<proteinExistence type="predicted"/>
<evidence type="ECO:0000313" key="1">
    <source>
        <dbReference type="EMBL" id="NMQ05290.1"/>
    </source>
</evidence>
<reference evidence="1" key="1">
    <citation type="submission" date="2019-03" db="EMBL/GenBank/DDBJ databases">
        <title>Metabolic reconstructions from genomes of highly enriched 'Candidatus Accumulibacter' and 'Candidatus Competibacter' bioreactor populations.</title>
        <authorList>
            <person name="Annavajhala M.K."/>
            <person name="Welles L."/>
            <person name="Abbas B."/>
            <person name="Sorokin D."/>
            <person name="Park H."/>
            <person name="Van Loosdrecht M."/>
            <person name="Chandran K."/>
        </authorList>
    </citation>
    <scope>NUCLEOTIDE SEQUENCE</scope>
    <source>
        <strain evidence="1">SBR_L</strain>
    </source>
</reference>
<gene>
    <name evidence="1" type="ORF">E4Q08_08400</name>
</gene>
<comment type="caution">
    <text evidence="1">The sequence shown here is derived from an EMBL/GenBank/DDBJ whole genome shotgun (WGS) entry which is preliminary data.</text>
</comment>
<dbReference type="InterPro" id="IPR056912">
    <property type="entry name" value="Phage_JBD30_tail_term-like"/>
</dbReference>
<dbReference type="EMBL" id="SPMX01000018">
    <property type="protein sequence ID" value="NMQ05290.1"/>
    <property type="molecule type" value="Genomic_DNA"/>
</dbReference>
<keyword evidence="2" id="KW-1185">Reference proteome</keyword>
<evidence type="ECO:0000313" key="2">
    <source>
        <dbReference type="Proteomes" id="UP000886469"/>
    </source>
</evidence>
<accession>A0ABX1T6L0</accession>
<name>A0ABX1T6L0_9PROT</name>
<sequence>MLGLEPLLRARLAEIPGLTGVYGAPDEVESGSARKVPPCLFVRWGGYHVIERAHGHKSVRVDSRWHVVLVLHNNLDPADGSPARADAATLLDAVLAKLLGWRPGSGYGPLALADEAKPPTYRAGVLRFPIAVTSQLVVSGS</sequence>
<dbReference type="RefSeq" id="WP_169070055.1">
    <property type="nucleotide sequence ID" value="NZ_SPMX01000018.1"/>
</dbReference>